<reference evidence="4 5" key="1">
    <citation type="submission" date="2019-10" db="EMBL/GenBank/DDBJ databases">
        <title>Georgenia wutianyii sp. nov. and Georgenia yuyongxinii sp. nov. isolated from plateau pika (Ochotona curzoniae) in the Qinghai-Tibet plateau of China.</title>
        <authorList>
            <person name="Tian Z."/>
        </authorList>
    </citation>
    <scope>NUCLEOTIDE SEQUENCE [LARGE SCALE GENOMIC DNA]</scope>
    <source>
        <strain evidence="4 5">JCM 19765</strain>
    </source>
</reference>
<dbReference type="PANTHER" id="PTHR30388:SF6">
    <property type="entry name" value="XANTHINE DEHYDROGENASE SUBUNIT A-RELATED"/>
    <property type="match status" value="1"/>
</dbReference>
<sequence>MDWLDALHHLRADGVPGVLVTVTAVRGHAPREAGAKMVVGTYDVWDTIGGGNLEATVIDRARAILAGGQAVPEELQMALNEHADNRHGRQCCGGEVSVLLEPVRTRATVAVFGVGHVGYELARILSRLPLRVHLVDSRGDQLDTGRLADVTSGSADVEVHHAPAPEVVLRTLPAGAHVFVMTHDHAEDMVLCDAALNRGDLGSVGLIGSRAKWLRFRKRLLEGGHEEAAVETITCPIGLPEITGKAPAVIAVSVAADLLRTLERTAATSAIRTSTPADGRATTAPTPGTATTAPHGQTPAGLR</sequence>
<evidence type="ECO:0000259" key="2">
    <source>
        <dbReference type="Pfam" id="PF02625"/>
    </source>
</evidence>
<dbReference type="AlphaFoldDB" id="A0A6N7ED60"/>
<dbReference type="SUPFAM" id="SSF51735">
    <property type="entry name" value="NAD(P)-binding Rossmann-fold domains"/>
    <property type="match status" value="1"/>
</dbReference>
<dbReference type="InterPro" id="IPR014308">
    <property type="entry name" value="Xanthine_DH_XdhC"/>
</dbReference>
<dbReference type="OrthoDB" id="61481at2"/>
<protein>
    <submittedName>
        <fullName evidence="4">Xanthine dehydrogenase accessory protein XdhC</fullName>
    </submittedName>
</protein>
<proteinExistence type="predicted"/>
<keyword evidence="5" id="KW-1185">Reference proteome</keyword>
<dbReference type="InterPro" id="IPR036291">
    <property type="entry name" value="NAD(P)-bd_dom_sf"/>
</dbReference>
<feature type="domain" description="XdhC- CoxI" evidence="2">
    <location>
        <begin position="11"/>
        <end position="69"/>
    </location>
</feature>
<dbReference type="Pfam" id="PF13478">
    <property type="entry name" value="XdhC_C"/>
    <property type="match status" value="1"/>
</dbReference>
<dbReference type="Gene3D" id="3.40.50.720">
    <property type="entry name" value="NAD(P)-binding Rossmann-like Domain"/>
    <property type="match status" value="1"/>
</dbReference>
<evidence type="ECO:0000313" key="5">
    <source>
        <dbReference type="Proteomes" id="UP000437709"/>
    </source>
</evidence>
<dbReference type="NCBIfam" id="TIGR02964">
    <property type="entry name" value="xanthine_xdhC"/>
    <property type="match status" value="1"/>
</dbReference>
<organism evidence="4 5">
    <name type="scientific">Georgenia subflava</name>
    <dbReference type="NCBI Taxonomy" id="1622177"/>
    <lineage>
        <taxon>Bacteria</taxon>
        <taxon>Bacillati</taxon>
        <taxon>Actinomycetota</taxon>
        <taxon>Actinomycetes</taxon>
        <taxon>Micrococcales</taxon>
        <taxon>Bogoriellaceae</taxon>
        <taxon>Georgenia</taxon>
    </lineage>
</organism>
<evidence type="ECO:0000313" key="4">
    <source>
        <dbReference type="EMBL" id="MPV36352.1"/>
    </source>
</evidence>
<evidence type="ECO:0000259" key="3">
    <source>
        <dbReference type="Pfam" id="PF13478"/>
    </source>
</evidence>
<evidence type="ECO:0000256" key="1">
    <source>
        <dbReference type="SAM" id="MobiDB-lite"/>
    </source>
</evidence>
<comment type="caution">
    <text evidence="4">The sequence shown here is derived from an EMBL/GenBank/DDBJ whole genome shotgun (WGS) entry which is preliminary data.</text>
</comment>
<gene>
    <name evidence="4" type="primary">xdhC</name>
    <name evidence="4" type="ORF">GB881_04680</name>
</gene>
<dbReference type="Pfam" id="PF02625">
    <property type="entry name" value="XdhC_CoxI"/>
    <property type="match status" value="1"/>
</dbReference>
<dbReference type="EMBL" id="WHPC01000010">
    <property type="protein sequence ID" value="MPV36352.1"/>
    <property type="molecule type" value="Genomic_DNA"/>
</dbReference>
<accession>A0A6N7ED60</accession>
<dbReference type="PANTHER" id="PTHR30388">
    <property type="entry name" value="ALDEHYDE OXIDOREDUCTASE MOLYBDENUM COFACTOR ASSEMBLY PROTEIN"/>
    <property type="match status" value="1"/>
</dbReference>
<dbReference type="InterPro" id="IPR052698">
    <property type="entry name" value="MoCofactor_Util/Proc"/>
</dbReference>
<feature type="region of interest" description="Disordered" evidence="1">
    <location>
        <begin position="270"/>
        <end position="303"/>
    </location>
</feature>
<dbReference type="RefSeq" id="WP_152196160.1">
    <property type="nucleotide sequence ID" value="NZ_VUKD01000004.1"/>
</dbReference>
<dbReference type="InterPro" id="IPR003777">
    <property type="entry name" value="XdhC_CoxI"/>
</dbReference>
<dbReference type="InterPro" id="IPR027051">
    <property type="entry name" value="XdhC_Rossmann_dom"/>
</dbReference>
<feature type="domain" description="XdhC Rossmann" evidence="3">
    <location>
        <begin position="109"/>
        <end position="258"/>
    </location>
</feature>
<name>A0A6N7ED60_9MICO</name>
<dbReference type="Proteomes" id="UP000437709">
    <property type="component" value="Unassembled WGS sequence"/>
</dbReference>